<dbReference type="PANTHER" id="PTHR40626:SF10">
    <property type="entry name" value="C2H2-TYPE DOMAIN-CONTAINING PROTEIN"/>
    <property type="match status" value="1"/>
</dbReference>
<evidence type="ECO:0000256" key="6">
    <source>
        <dbReference type="ARBA" id="ARBA00023242"/>
    </source>
</evidence>
<dbReference type="BioCyc" id="PCHR:PC21G21660-MONOMER"/>
<dbReference type="PANTHER" id="PTHR40626">
    <property type="entry name" value="MIP31509P"/>
    <property type="match status" value="1"/>
</dbReference>
<evidence type="ECO:0000256" key="2">
    <source>
        <dbReference type="ARBA" id="ARBA00022723"/>
    </source>
</evidence>
<protein>
    <submittedName>
        <fullName evidence="10">Pc21g21660 protein</fullName>
    </submittedName>
</protein>
<name>B6HM74_PENRW</name>
<feature type="region of interest" description="Disordered" evidence="8">
    <location>
        <begin position="228"/>
        <end position="258"/>
    </location>
</feature>
<dbReference type="KEGG" id="pcs:N7525_006379"/>
<dbReference type="GO" id="GO:0006351">
    <property type="term" value="P:DNA-templated transcription"/>
    <property type="evidence" value="ECO:0007669"/>
    <property type="project" value="InterPro"/>
</dbReference>
<feature type="compositionally biased region" description="Low complexity" evidence="8">
    <location>
        <begin position="230"/>
        <end position="239"/>
    </location>
</feature>
<proteinExistence type="predicted"/>
<gene>
    <name evidence="10" type="ORF">Pc21g21660</name>
    <name evidence="10" type="ORF">PCH_Pc21g21660</name>
</gene>
<evidence type="ECO:0000256" key="4">
    <source>
        <dbReference type="ARBA" id="ARBA00022771"/>
    </source>
</evidence>
<accession>B6HM74</accession>
<dbReference type="VEuPathDB" id="FungiDB:PCH_Pc21g21660"/>
<dbReference type="EMBL" id="AM920436">
    <property type="protein sequence ID" value="CAP97063.1"/>
    <property type="molecule type" value="Genomic_DNA"/>
</dbReference>
<dbReference type="InterPro" id="IPR051059">
    <property type="entry name" value="VerF-like"/>
</dbReference>
<dbReference type="Proteomes" id="UP000000724">
    <property type="component" value="Contig Pc00c21"/>
</dbReference>
<dbReference type="AlphaFoldDB" id="B6HM74"/>
<dbReference type="GO" id="GO:0008270">
    <property type="term" value="F:zinc ion binding"/>
    <property type="evidence" value="ECO:0007669"/>
    <property type="project" value="UniProtKB-KW"/>
</dbReference>
<dbReference type="GO" id="GO:0000785">
    <property type="term" value="C:chromatin"/>
    <property type="evidence" value="ECO:0007669"/>
    <property type="project" value="TreeGrafter"/>
</dbReference>
<dbReference type="HOGENOM" id="CLU_007784_2_0_1"/>
<evidence type="ECO:0000313" key="10">
    <source>
        <dbReference type="EMBL" id="CAP97063.1"/>
    </source>
</evidence>
<feature type="domain" description="C2H2-type" evidence="9">
    <location>
        <begin position="56"/>
        <end position="79"/>
    </location>
</feature>
<keyword evidence="6" id="KW-0539">Nucleus</keyword>
<keyword evidence="2" id="KW-0479">Metal-binding</keyword>
<evidence type="ECO:0000313" key="11">
    <source>
        <dbReference type="Proteomes" id="UP000000724"/>
    </source>
</evidence>
<dbReference type="PROSITE" id="PS50157">
    <property type="entry name" value="ZINC_FINGER_C2H2_2"/>
    <property type="match status" value="2"/>
</dbReference>
<reference evidence="10 11" key="1">
    <citation type="journal article" date="2008" name="Nat. Biotechnol.">
        <title>Genome sequencing and analysis of the filamentous fungus Penicillium chrysogenum.</title>
        <authorList>
            <person name="van den Berg M.A."/>
            <person name="Albang R."/>
            <person name="Albermann K."/>
            <person name="Badger J.H."/>
            <person name="Daran J.-M."/>
            <person name="Driessen A.J.M."/>
            <person name="Garcia-Estrada C."/>
            <person name="Fedorova N.D."/>
            <person name="Harris D.M."/>
            <person name="Heijne W.H.M."/>
            <person name="Joardar V.S."/>
            <person name="Kiel J.A.K.W."/>
            <person name="Kovalchuk A."/>
            <person name="Martin J.F."/>
            <person name="Nierman W.C."/>
            <person name="Nijland J.G."/>
            <person name="Pronk J.T."/>
            <person name="Roubos J.A."/>
            <person name="van der Klei I.J."/>
            <person name="van Peij N.N.M.E."/>
            <person name="Veenhuis M."/>
            <person name="von Doehren H."/>
            <person name="Wagner C."/>
            <person name="Wortman J.R."/>
            <person name="Bovenberg R.A.L."/>
        </authorList>
    </citation>
    <scope>NUCLEOTIDE SEQUENCE [LARGE SCALE GENOMIC DNA]</scope>
    <source>
        <strain evidence="11">ATCC 28089 / DSM 1075 / NRRL 1951 / Wisconsin 54-1255</strain>
    </source>
</reference>
<comment type="subcellular location">
    <subcellularLocation>
        <location evidence="1">Nucleus</location>
    </subcellularLocation>
</comment>
<evidence type="ECO:0000256" key="3">
    <source>
        <dbReference type="ARBA" id="ARBA00022737"/>
    </source>
</evidence>
<feature type="region of interest" description="Disordered" evidence="8">
    <location>
        <begin position="77"/>
        <end position="127"/>
    </location>
</feature>
<evidence type="ECO:0000256" key="7">
    <source>
        <dbReference type="PROSITE-ProRule" id="PRU00042"/>
    </source>
</evidence>
<dbReference type="GO" id="GO:0000981">
    <property type="term" value="F:DNA-binding transcription factor activity, RNA polymerase II-specific"/>
    <property type="evidence" value="ECO:0007669"/>
    <property type="project" value="InterPro"/>
</dbReference>
<evidence type="ECO:0000259" key="9">
    <source>
        <dbReference type="PROSITE" id="PS50157"/>
    </source>
</evidence>
<keyword evidence="5" id="KW-0862">Zinc</keyword>
<dbReference type="InterPro" id="IPR013087">
    <property type="entry name" value="Znf_C2H2_type"/>
</dbReference>
<dbReference type="PROSITE" id="PS00028">
    <property type="entry name" value="ZINC_FINGER_C2H2_1"/>
    <property type="match status" value="1"/>
</dbReference>
<evidence type="ECO:0000256" key="8">
    <source>
        <dbReference type="SAM" id="MobiDB-lite"/>
    </source>
</evidence>
<feature type="compositionally biased region" description="Pro residues" evidence="8">
    <location>
        <begin position="240"/>
        <end position="249"/>
    </location>
</feature>
<dbReference type="Pfam" id="PF04082">
    <property type="entry name" value="Fungal_trans"/>
    <property type="match status" value="1"/>
</dbReference>
<feature type="region of interest" description="Disordered" evidence="8">
    <location>
        <begin position="391"/>
        <end position="416"/>
    </location>
</feature>
<dbReference type="GO" id="GO:0005634">
    <property type="term" value="C:nucleus"/>
    <property type="evidence" value="ECO:0007669"/>
    <property type="project" value="UniProtKB-SubCell"/>
</dbReference>
<dbReference type="Pfam" id="PF00096">
    <property type="entry name" value="zf-C2H2"/>
    <property type="match status" value="1"/>
</dbReference>
<keyword evidence="4 7" id="KW-0863">Zinc-finger</keyword>
<organism evidence="10 11">
    <name type="scientific">Penicillium rubens (strain ATCC 28089 / DSM 1075 / NRRL 1951 / Wisconsin 54-1255)</name>
    <name type="common">Penicillium chrysogenum</name>
    <dbReference type="NCBI Taxonomy" id="500485"/>
    <lineage>
        <taxon>Eukaryota</taxon>
        <taxon>Fungi</taxon>
        <taxon>Dikarya</taxon>
        <taxon>Ascomycota</taxon>
        <taxon>Pezizomycotina</taxon>
        <taxon>Eurotiomycetes</taxon>
        <taxon>Eurotiomycetidae</taxon>
        <taxon>Eurotiales</taxon>
        <taxon>Aspergillaceae</taxon>
        <taxon>Penicillium</taxon>
        <taxon>Penicillium chrysogenum species complex</taxon>
    </lineage>
</organism>
<dbReference type="GeneID" id="8304994"/>
<dbReference type="Gene3D" id="3.30.160.60">
    <property type="entry name" value="Classic Zinc Finger"/>
    <property type="match status" value="2"/>
</dbReference>
<keyword evidence="11" id="KW-1185">Reference proteome</keyword>
<feature type="domain" description="C2H2-type" evidence="9">
    <location>
        <begin position="28"/>
        <end position="55"/>
    </location>
</feature>
<dbReference type="eggNOG" id="KOG1721">
    <property type="taxonomic scope" value="Eukaryota"/>
</dbReference>
<evidence type="ECO:0000256" key="1">
    <source>
        <dbReference type="ARBA" id="ARBA00004123"/>
    </source>
</evidence>
<keyword evidence="3" id="KW-0677">Repeat</keyword>
<dbReference type="OMA" id="PSCEAEW"/>
<dbReference type="OrthoDB" id="654211at2759"/>
<sequence length="831" mass="93142">LPHFHLHSIFTSISPSPMARGRPKSQVAPCRFCKKEFKRLEHLKRHERIHTQEKPFVCQCGRSFSRQDLLSRHGRLCHSPGSVEEPSAANDALNQPPLPNNTPNTQEQDVGGLISDPRTHFRDSPIYNRSVVETQDADLLSPETYAPVNSSNIHDSYYQMGLGLEVPNELDPWNTDIFSFNDIVPSHFLDTDISLCDLFQQFPPQDEPAIQEAYRPTTGLAECTLPQEVQSSAPTQSPAPQNPPLPPRFPSTDDQLHNSNLDAEADTVACPWILSSAAYRQISEKVAQNKSALPDFKLPSKFTLIRYLEGYFCGFHDHLPFLHPATFDPQNIELELFLALTACGALYRFEHTKGYQLYDAARCLLDRSFYNRRRRTIASMRFGFPASVDITGNRHSPSKGSDAPVGSSSNHDAQESHTRLQRAQTLIVLMAISAWGEQALVHDSLVMGSQLAALVREIGISQPDDTTDMDLSWTSWVAHQQRRRTLLVAYILFNLHSIAFNVPPLILNQDVALCLPSCEAEWKVKSQADWKRYREVSSLREHAFTMTLDRLLQGRSVSDYGAISAFSNYVLVHGLVQKVNLEHQTATCLPQDSSAMRPQFLKSMEMALRSWQSSWEATYESTLDPCSPKGPLGFNATALLRLAYIRLNANLGSCRDLISGDPARIQQIFTSTDAICLSRSPSLDRAVLQCIHALSIPVRVGIPYLSRTQSLHWSIQHSICSLECAFLLTRWMQEIARAVSIRGMTALREDEQKLLAMVTSLIQETHLQETLEYREDLPTRINRLAASTARLWAEVSGASHVFEIVHRIGASLSIVADILESQLPAPCLSAT</sequence>
<dbReference type="InterPro" id="IPR036236">
    <property type="entry name" value="Znf_C2H2_sf"/>
</dbReference>
<dbReference type="CDD" id="cd12148">
    <property type="entry name" value="fungal_TF_MHR"/>
    <property type="match status" value="1"/>
</dbReference>
<dbReference type="InterPro" id="IPR007219">
    <property type="entry name" value="XnlR_reg_dom"/>
</dbReference>
<dbReference type="SUPFAM" id="SSF57667">
    <property type="entry name" value="beta-beta-alpha zinc fingers"/>
    <property type="match status" value="1"/>
</dbReference>
<evidence type="ECO:0000256" key="5">
    <source>
        <dbReference type="ARBA" id="ARBA00022833"/>
    </source>
</evidence>
<dbReference type="GO" id="GO:0000978">
    <property type="term" value="F:RNA polymerase II cis-regulatory region sequence-specific DNA binding"/>
    <property type="evidence" value="ECO:0007669"/>
    <property type="project" value="InterPro"/>
</dbReference>